<dbReference type="Proteomes" id="UP000008281">
    <property type="component" value="Unassembled WGS sequence"/>
</dbReference>
<dbReference type="RefSeq" id="XP_003100341.2">
    <property type="nucleotide sequence ID" value="XM_003100293.2"/>
</dbReference>
<evidence type="ECO:0000313" key="8">
    <source>
        <dbReference type="Proteomes" id="UP000008281"/>
    </source>
</evidence>
<evidence type="ECO:0000259" key="6">
    <source>
        <dbReference type="PROSITE" id="PS50089"/>
    </source>
</evidence>
<dbReference type="EMBL" id="DS268478">
    <property type="protein sequence ID" value="EFP09036.1"/>
    <property type="molecule type" value="Genomic_DNA"/>
</dbReference>
<evidence type="ECO:0000256" key="2">
    <source>
        <dbReference type="ARBA" id="ARBA00022833"/>
    </source>
</evidence>
<dbReference type="STRING" id="31234.E3MU59"/>
<evidence type="ECO:0000256" key="4">
    <source>
        <dbReference type="SAM" id="Coils"/>
    </source>
</evidence>
<dbReference type="GO" id="GO:0045121">
    <property type="term" value="C:membrane raft"/>
    <property type="evidence" value="ECO:0007669"/>
    <property type="project" value="TreeGrafter"/>
</dbReference>
<dbReference type="Pfam" id="PF25100">
    <property type="entry name" value="DUF7809"/>
    <property type="match status" value="1"/>
</dbReference>
<dbReference type="PANTHER" id="PTHR21447">
    <property type="entry name" value="RING-TYPE DOMAIN-CONTAINING PROTEIN-RELATED"/>
    <property type="match status" value="1"/>
</dbReference>
<dbReference type="InterPro" id="IPR001841">
    <property type="entry name" value="Znf_RING"/>
</dbReference>
<dbReference type="KEGG" id="crq:GCK72_003928"/>
<dbReference type="SUPFAM" id="SSF57850">
    <property type="entry name" value="RING/U-box"/>
    <property type="match status" value="1"/>
</dbReference>
<keyword evidence="1 3" id="KW-0863">Zinc-finger</keyword>
<dbReference type="GO" id="GO:0045087">
    <property type="term" value="P:innate immune response"/>
    <property type="evidence" value="ECO:0007669"/>
    <property type="project" value="TreeGrafter"/>
</dbReference>
<feature type="compositionally biased region" description="Basic and acidic residues" evidence="5">
    <location>
        <begin position="587"/>
        <end position="606"/>
    </location>
</feature>
<feature type="domain" description="RING-type" evidence="6">
    <location>
        <begin position="719"/>
        <end position="761"/>
    </location>
</feature>
<evidence type="ECO:0000256" key="1">
    <source>
        <dbReference type="ARBA" id="ARBA00022771"/>
    </source>
</evidence>
<accession>E3MU59</accession>
<reference evidence="7" key="1">
    <citation type="submission" date="2007-07" db="EMBL/GenBank/DDBJ databases">
        <title>PCAP assembly of the Caenorhabditis remanei genome.</title>
        <authorList>
            <consortium name="The Caenorhabditis remanei Sequencing Consortium"/>
            <person name="Wilson R.K."/>
        </authorList>
    </citation>
    <scope>NUCLEOTIDE SEQUENCE [LARGE SCALE GENOMIC DNA]</scope>
    <source>
        <strain evidence="7">PB4641</strain>
    </source>
</reference>
<dbReference type="Gene3D" id="3.30.40.10">
    <property type="entry name" value="Zinc/RING finger domain, C3HC4 (zinc finger)"/>
    <property type="match status" value="1"/>
</dbReference>
<organism evidence="8">
    <name type="scientific">Caenorhabditis remanei</name>
    <name type="common">Caenorhabditis vulgaris</name>
    <dbReference type="NCBI Taxonomy" id="31234"/>
    <lineage>
        <taxon>Eukaryota</taxon>
        <taxon>Metazoa</taxon>
        <taxon>Ecdysozoa</taxon>
        <taxon>Nematoda</taxon>
        <taxon>Chromadorea</taxon>
        <taxon>Rhabditida</taxon>
        <taxon>Rhabditina</taxon>
        <taxon>Rhabditomorpha</taxon>
        <taxon>Rhabditoidea</taxon>
        <taxon>Rhabditidae</taxon>
        <taxon>Peloderinae</taxon>
        <taxon>Caenorhabditis</taxon>
    </lineage>
</organism>
<keyword evidence="1 3" id="KW-0479">Metal-binding</keyword>
<dbReference type="AlphaFoldDB" id="E3MU59"/>
<dbReference type="CTD" id="9818577"/>
<name>E3MU59_CAERE</name>
<dbReference type="HOGENOM" id="CLU_007994_0_0_1"/>
<gene>
    <name evidence="7" type="ORF">CRE_22513</name>
</gene>
<feature type="coiled-coil region" evidence="4">
    <location>
        <begin position="660"/>
        <end position="691"/>
    </location>
</feature>
<keyword evidence="4" id="KW-0175">Coiled coil</keyword>
<proteinExistence type="predicted"/>
<dbReference type="GO" id="GO:0008270">
    <property type="term" value="F:zinc ion binding"/>
    <property type="evidence" value="ECO:0007669"/>
    <property type="project" value="UniProtKB-KW"/>
</dbReference>
<dbReference type="Pfam" id="PF13639">
    <property type="entry name" value="zf-RING_2"/>
    <property type="match status" value="1"/>
</dbReference>
<dbReference type="InParanoid" id="E3MU59"/>
<protein>
    <recommendedName>
        <fullName evidence="6">RING-type domain-containing protein</fullName>
    </recommendedName>
</protein>
<feature type="region of interest" description="Disordered" evidence="5">
    <location>
        <begin position="583"/>
        <end position="623"/>
    </location>
</feature>
<keyword evidence="8" id="KW-1185">Reference proteome</keyword>
<dbReference type="GeneID" id="9818577"/>
<dbReference type="PROSITE" id="PS50089">
    <property type="entry name" value="ZF_RING_2"/>
    <property type="match status" value="1"/>
</dbReference>
<evidence type="ECO:0000313" key="7">
    <source>
        <dbReference type="EMBL" id="EFP09036.1"/>
    </source>
</evidence>
<dbReference type="PANTHER" id="PTHR21447:SF13">
    <property type="entry name" value="RING-TYPE DOMAIN-CONTAINING PROTEIN"/>
    <property type="match status" value="1"/>
</dbReference>
<dbReference type="InterPro" id="IPR013083">
    <property type="entry name" value="Znf_RING/FYVE/PHD"/>
</dbReference>
<keyword evidence="2" id="KW-0862">Zinc</keyword>
<dbReference type="InterPro" id="IPR056711">
    <property type="entry name" value="DUF7809"/>
</dbReference>
<evidence type="ECO:0000256" key="3">
    <source>
        <dbReference type="PROSITE-ProRule" id="PRU00175"/>
    </source>
</evidence>
<sequence>MSKFLEIPDNALTPMCLHKESLFYMLSEHAESLKSFNNYPFGYAKGKEEEIIGLLMEKEPRMKIYYGSVAEFTENFKIFHNFTGSHKYFGTDDEPYQNPPIIYQNLKNEEYICKSDIFPILQNMTMRLNLKFPFEVFSIIAYFLKTQEEKFSEKLEFVRFDAKFMEEMEKELRQEMKKNVFSPQQTGKLLREMSSLTFDECFEKMKKSNPIVWTVLRHDRIRGYLQEKCNYYREGQHSACVSDVQIRSTQVIKSLQNVMKRRPEIFGNKLKITPIIVRLFEDGNQKFVIKSEVLEAINTNFKDKTDILETIDMEEVEKMMGGAQKIEFLLHPIRRAKHRAVPIESPGLGDDFVTLAVDALFEFLKRLILNLKVFQTKKFERFLRIFSSFEQYFIWNMNRPYFLKTSLVDTMQMLITDIIGNDERIEEKEIGMVKKSEGFTVEDLKNELKHLGLSETFPEIEEHAEAVFKHVDSVKKEKFLRTCDLFDAIEQCQLICVLQRLPNYKKFLHNQKGCARILGLKCEDCEGIKMTSTSSEIQNPVKNLESSVPKNPLEEEIQEPLILDSPEEIQKPLKNLEIASSVSTNPQKEEIQNPRIPDAPKCEEKTSAIQKPSKIPKIENSPPDACKTCVETSEYVKKVMKRVEILQNLVGKLRKDNWILEESEIKKTEELNKEKEKNQELQKTILKLNGENEANRRVIQQFMISSYEDLGDPPLVYDCLICSNRIKSDEEFARCPLCNRIFHSICAYKWLENHTKCPACNGVFP</sequence>
<evidence type="ECO:0000256" key="5">
    <source>
        <dbReference type="SAM" id="MobiDB-lite"/>
    </source>
</evidence>
<dbReference type="OrthoDB" id="8062037at2759"/>